<dbReference type="PATRIC" id="fig|1216932.3.peg.3037"/>
<dbReference type="HOGENOM" id="CLU_073794_0_0_9"/>
<dbReference type="OrthoDB" id="9815009at2"/>
<dbReference type="KEGG" id="clt:CM240_3071"/>
<keyword evidence="2" id="KW-1185">Reference proteome</keyword>
<dbReference type="eggNOG" id="COG2378">
    <property type="taxonomic scope" value="Bacteria"/>
</dbReference>
<dbReference type="EMBL" id="HG917869">
    <property type="protein sequence ID" value="CDM70188.1"/>
    <property type="molecule type" value="Genomic_DNA"/>
</dbReference>
<evidence type="ECO:0000313" key="2">
    <source>
        <dbReference type="Proteomes" id="UP000019426"/>
    </source>
</evidence>
<name>W6S0C0_9CLOT</name>
<protein>
    <submittedName>
        <fullName evidence="1">Uncharacterized protein</fullName>
    </submittedName>
</protein>
<evidence type="ECO:0000313" key="1">
    <source>
        <dbReference type="EMBL" id="CDM70188.1"/>
    </source>
</evidence>
<proteinExistence type="predicted"/>
<sequence>MELFEESKNRYFSLITEILNLSVSGLEENKIIQIINDGEYEEKVIGKNQQSFEGLILNQYDNTDNFNLLEKKEDKYYSVGGKVPIRFTKVEKIWIREMLKDSNCRELLGEELAIKLDKELNINEEIDISSIIERTNLEDKYESKFPIENFNILLEAIRDDKEIIYDNKDYKNERAVPLKIEYDIRSDVLRTSMYYIDEERLVLVNLSSMSNIKVTNDKKCKLEKDEIYKQLRENKRCKEPIVFQVKDKRQAMERCFMTFSSFERTSKIIKDNVYEITLYYYTFQEEEIIRKILSLGSYITVLEPTNIKEKIIKRVKKAIEREVK</sequence>
<accession>W6S0C0</accession>
<gene>
    <name evidence="1" type="ORF">CM240_3071</name>
</gene>
<dbReference type="AlphaFoldDB" id="W6S0C0"/>
<reference evidence="1 2" key="1">
    <citation type="submission" date="2013-11" db="EMBL/GenBank/DDBJ databases">
        <title>Complete genome sequence of Clostridum sp. M2/40.</title>
        <authorList>
            <person name="Wibberg D."/>
            <person name="Puehler A."/>
            <person name="Schlueter A."/>
        </authorList>
    </citation>
    <scope>NUCLEOTIDE SEQUENCE [LARGE SCALE GENOMIC DNA]</scope>
    <source>
        <strain evidence="2">M2/40</strain>
    </source>
</reference>
<organism evidence="1 2">
    <name type="scientific">Clostridium bornimense</name>
    <dbReference type="NCBI Taxonomy" id="1216932"/>
    <lineage>
        <taxon>Bacteria</taxon>
        <taxon>Bacillati</taxon>
        <taxon>Bacillota</taxon>
        <taxon>Clostridia</taxon>
        <taxon>Eubacteriales</taxon>
        <taxon>Clostridiaceae</taxon>
        <taxon>Clostridium</taxon>
    </lineage>
</organism>
<dbReference type="RefSeq" id="WP_044040331.1">
    <property type="nucleotide sequence ID" value="NZ_HG917869.1"/>
</dbReference>
<dbReference type="STRING" id="1216932.CM240_3071"/>
<dbReference type="Proteomes" id="UP000019426">
    <property type="component" value="Chromosome M2/40_rep2"/>
</dbReference>